<dbReference type="InterPro" id="IPR016181">
    <property type="entry name" value="Acyl_CoA_acyltransferase"/>
</dbReference>
<evidence type="ECO:0000313" key="1">
    <source>
        <dbReference type="EMBL" id="WVX80757.1"/>
    </source>
</evidence>
<organism evidence="1 2">
    <name type="scientific">Niallia oryzisoli</name>
    <dbReference type="NCBI Taxonomy" id="1737571"/>
    <lineage>
        <taxon>Bacteria</taxon>
        <taxon>Bacillati</taxon>
        <taxon>Bacillota</taxon>
        <taxon>Bacilli</taxon>
        <taxon>Bacillales</taxon>
        <taxon>Bacillaceae</taxon>
        <taxon>Niallia</taxon>
    </lineage>
</organism>
<keyword evidence="2" id="KW-1185">Reference proteome</keyword>
<protein>
    <submittedName>
        <fullName evidence="1">Uncharacterized protein</fullName>
    </submittedName>
</protein>
<reference evidence="1 2" key="1">
    <citation type="submission" date="2023-10" db="EMBL/GenBank/DDBJ databases">
        <title>Niallia locisalis sp.nov. isolated from a salt pond sample.</title>
        <authorList>
            <person name="Li X.-J."/>
            <person name="Dong L."/>
        </authorList>
    </citation>
    <scope>NUCLEOTIDE SEQUENCE [LARGE SCALE GENOMIC DNA]</scope>
    <source>
        <strain evidence="1 2">DSM 29761</strain>
    </source>
</reference>
<gene>
    <name evidence="1" type="ORF">R4Z09_26640</name>
</gene>
<dbReference type="Proteomes" id="UP001357223">
    <property type="component" value="Chromosome"/>
</dbReference>
<dbReference type="SUPFAM" id="SSF55729">
    <property type="entry name" value="Acyl-CoA N-acyltransferases (Nat)"/>
    <property type="match status" value="1"/>
</dbReference>
<dbReference type="RefSeq" id="WP_338449688.1">
    <property type="nucleotide sequence ID" value="NZ_CP137640.1"/>
</dbReference>
<evidence type="ECO:0000313" key="2">
    <source>
        <dbReference type="Proteomes" id="UP001357223"/>
    </source>
</evidence>
<accession>A0ABZ2CBT7</accession>
<dbReference type="Gene3D" id="3.40.630.30">
    <property type="match status" value="1"/>
</dbReference>
<dbReference type="EMBL" id="CP137640">
    <property type="protein sequence ID" value="WVX80757.1"/>
    <property type="molecule type" value="Genomic_DNA"/>
</dbReference>
<proteinExistence type="predicted"/>
<sequence>MNDYTILEMITAQLQDCESMAALNDKIYPKEWHVSPELLRNLLKKNPDIYRILKTTEGVKGMYSLFPLAKEAYKAILKGSLSEYELEDKLLTYDRPEDVYLYFITLIVDTLDSRRKEYASKVIKDIPGELIRLKQKGVHVQEIGGFAVSPEGARVLPRMGFTHHGETVIQNGHEYPVFRAKPVEVIHSIK</sequence>
<name>A0ABZ2CBT7_9BACI</name>